<evidence type="ECO:0000256" key="5">
    <source>
        <dbReference type="ARBA" id="ARBA00022833"/>
    </source>
</evidence>
<dbReference type="InterPro" id="IPR001405">
    <property type="entry name" value="UPF0758"/>
</dbReference>
<keyword evidence="9" id="KW-1185">Reference proteome</keyword>
<dbReference type="AlphaFoldDB" id="A0A0R1RBR7"/>
<evidence type="ECO:0000256" key="4">
    <source>
        <dbReference type="ARBA" id="ARBA00022801"/>
    </source>
</evidence>
<evidence type="ECO:0000256" key="2">
    <source>
        <dbReference type="ARBA" id="ARBA00022670"/>
    </source>
</evidence>
<keyword evidence="5" id="KW-0862">Zinc</keyword>
<dbReference type="GO" id="GO:0006508">
    <property type="term" value="P:proteolysis"/>
    <property type="evidence" value="ECO:0007669"/>
    <property type="project" value="UniProtKB-KW"/>
</dbReference>
<dbReference type="PROSITE" id="PS01302">
    <property type="entry name" value="UPF0758"/>
    <property type="match status" value="1"/>
</dbReference>
<dbReference type="InterPro" id="IPR020891">
    <property type="entry name" value="UPF0758_CS"/>
</dbReference>
<comment type="similarity">
    <text evidence="1">Belongs to the UPF0758 family.</text>
</comment>
<name>A0A0R1RBR7_9LACO</name>
<keyword evidence="4" id="KW-0378">Hydrolase</keyword>
<keyword evidence="2" id="KW-0645">Protease</keyword>
<gene>
    <name evidence="8" type="ORF">FD35_GL000591</name>
</gene>
<dbReference type="eggNOG" id="COG2003">
    <property type="taxonomic scope" value="Bacteria"/>
</dbReference>
<reference evidence="8 9" key="1">
    <citation type="journal article" date="2015" name="Genome Announc.">
        <title>Expanding the biotechnology potential of lactobacilli through comparative genomics of 213 strains and associated genera.</title>
        <authorList>
            <person name="Sun Z."/>
            <person name="Harris H.M."/>
            <person name="McCann A."/>
            <person name="Guo C."/>
            <person name="Argimon S."/>
            <person name="Zhang W."/>
            <person name="Yang X."/>
            <person name="Jeffery I.B."/>
            <person name="Cooney J.C."/>
            <person name="Kagawa T.F."/>
            <person name="Liu W."/>
            <person name="Song Y."/>
            <person name="Salvetti E."/>
            <person name="Wrobel A."/>
            <person name="Rasinkangas P."/>
            <person name="Parkhill J."/>
            <person name="Rea M.C."/>
            <person name="O'Sullivan O."/>
            <person name="Ritari J."/>
            <person name="Douillard F.P."/>
            <person name="Paul Ross R."/>
            <person name="Yang R."/>
            <person name="Briner A.E."/>
            <person name="Felis G.E."/>
            <person name="de Vos W.M."/>
            <person name="Barrangou R."/>
            <person name="Klaenhammer T.R."/>
            <person name="Caufield P.W."/>
            <person name="Cui Y."/>
            <person name="Zhang H."/>
            <person name="O'Toole P.W."/>
        </authorList>
    </citation>
    <scope>NUCLEOTIDE SEQUENCE [LARGE SCALE GENOMIC DNA]</scope>
    <source>
        <strain evidence="8 9">DSM 15814</strain>
    </source>
</reference>
<sequence length="158" mass="17165">MKQIGTKTEGQTKLTIGTQAGSSRTVGIALSDEMSDLRQETLLLLALNVKNQVVARCEVFRGTVDACVAHPRDVFYQAIVANAARVIVAHNHPSGLAKPSPSDQEFGQRLWLAGQLLGIELLDCFIVGRHSYFSFGEHDLFNAVTLPEILAEKDTATS</sequence>
<dbReference type="PATRIC" id="fig|1114972.6.peg.591"/>
<dbReference type="PANTHER" id="PTHR30471:SF3">
    <property type="entry name" value="UPF0758 PROTEIN YEES-RELATED"/>
    <property type="match status" value="1"/>
</dbReference>
<dbReference type="EMBL" id="AZFF01000010">
    <property type="protein sequence ID" value="KRL54188.1"/>
    <property type="molecule type" value="Genomic_DNA"/>
</dbReference>
<dbReference type="InterPro" id="IPR025657">
    <property type="entry name" value="RadC_JAB"/>
</dbReference>
<feature type="domain" description="MPN" evidence="7">
    <location>
        <begin position="19"/>
        <end position="141"/>
    </location>
</feature>
<dbReference type="PROSITE" id="PS50249">
    <property type="entry name" value="MPN"/>
    <property type="match status" value="1"/>
</dbReference>
<dbReference type="GO" id="GO:0046872">
    <property type="term" value="F:metal ion binding"/>
    <property type="evidence" value="ECO:0007669"/>
    <property type="project" value="UniProtKB-KW"/>
</dbReference>
<dbReference type="Proteomes" id="UP000051999">
    <property type="component" value="Unassembled WGS sequence"/>
</dbReference>
<accession>A0A0R1RBR7</accession>
<evidence type="ECO:0000313" key="8">
    <source>
        <dbReference type="EMBL" id="KRL54188.1"/>
    </source>
</evidence>
<dbReference type="PANTHER" id="PTHR30471">
    <property type="entry name" value="DNA REPAIR PROTEIN RADC"/>
    <property type="match status" value="1"/>
</dbReference>
<dbReference type="STRING" id="1114972.FD35_GL000591"/>
<dbReference type="OrthoDB" id="9804482at2"/>
<dbReference type="CDD" id="cd08071">
    <property type="entry name" value="MPN_DUF2466"/>
    <property type="match status" value="1"/>
</dbReference>
<evidence type="ECO:0000259" key="7">
    <source>
        <dbReference type="PROSITE" id="PS50249"/>
    </source>
</evidence>
<dbReference type="Gene3D" id="3.40.140.10">
    <property type="entry name" value="Cytidine Deaminase, domain 2"/>
    <property type="match status" value="1"/>
</dbReference>
<evidence type="ECO:0000256" key="1">
    <source>
        <dbReference type="ARBA" id="ARBA00010243"/>
    </source>
</evidence>
<evidence type="ECO:0000313" key="9">
    <source>
        <dbReference type="Proteomes" id="UP000051999"/>
    </source>
</evidence>
<dbReference type="InterPro" id="IPR037518">
    <property type="entry name" value="MPN"/>
</dbReference>
<evidence type="ECO:0000256" key="6">
    <source>
        <dbReference type="ARBA" id="ARBA00023049"/>
    </source>
</evidence>
<proteinExistence type="inferred from homology"/>
<protein>
    <recommendedName>
        <fullName evidence="7">MPN domain-containing protein</fullName>
    </recommendedName>
</protein>
<keyword evidence="6" id="KW-0482">Metalloprotease</keyword>
<evidence type="ECO:0000256" key="3">
    <source>
        <dbReference type="ARBA" id="ARBA00022723"/>
    </source>
</evidence>
<organism evidence="8 9">
    <name type="scientific">Furfurilactobacillus rossiae DSM 15814</name>
    <dbReference type="NCBI Taxonomy" id="1114972"/>
    <lineage>
        <taxon>Bacteria</taxon>
        <taxon>Bacillati</taxon>
        <taxon>Bacillota</taxon>
        <taxon>Bacilli</taxon>
        <taxon>Lactobacillales</taxon>
        <taxon>Lactobacillaceae</taxon>
        <taxon>Furfurilactobacillus</taxon>
    </lineage>
</organism>
<comment type="caution">
    <text evidence="8">The sequence shown here is derived from an EMBL/GenBank/DDBJ whole genome shotgun (WGS) entry which is preliminary data.</text>
</comment>
<keyword evidence="3" id="KW-0479">Metal-binding</keyword>
<dbReference type="GO" id="GO:0008237">
    <property type="term" value="F:metallopeptidase activity"/>
    <property type="evidence" value="ECO:0007669"/>
    <property type="project" value="UniProtKB-KW"/>
</dbReference>
<dbReference type="Pfam" id="PF04002">
    <property type="entry name" value="RadC"/>
    <property type="match status" value="1"/>
</dbReference>
<dbReference type="RefSeq" id="WP_017261212.1">
    <property type="nucleotide sequence ID" value="NZ_AUAW01000011.1"/>
</dbReference>